<dbReference type="Pfam" id="PF05635">
    <property type="entry name" value="23S_rRNA_IVP"/>
    <property type="match status" value="1"/>
</dbReference>
<sequence>MESGDLQERTYQFSLRVIKLVGNLGNAAGERHVADQLFRAGTSVAANYRAARRGKSKKDFIAKLGIVLEEADECQYWLSIIIDTKMMKDELVKPLLTEAGELTAIFTTSIKSARERA</sequence>
<dbReference type="AlphaFoldDB" id="A0AAT9FLZ1"/>
<accession>A0AAT9FLZ1</accession>
<proteinExistence type="predicted"/>
<dbReference type="SUPFAM" id="SSF158446">
    <property type="entry name" value="IVS-encoded protein-like"/>
    <property type="match status" value="1"/>
</dbReference>
<dbReference type="PIRSF" id="PIRSF035652">
    <property type="entry name" value="CHP02436"/>
    <property type="match status" value="1"/>
</dbReference>
<dbReference type="InterPro" id="IPR012657">
    <property type="entry name" value="23S_rRNA-intervening_sequence"/>
</dbReference>
<dbReference type="PANTHER" id="PTHR38471">
    <property type="entry name" value="FOUR HELIX BUNDLE PROTEIN"/>
    <property type="match status" value="1"/>
</dbReference>
<dbReference type="EMBL" id="AP026866">
    <property type="protein sequence ID" value="BDS06990.1"/>
    <property type="molecule type" value="Genomic_DNA"/>
</dbReference>
<gene>
    <name evidence="1" type="ORF">NT6N_20300</name>
</gene>
<organism evidence="1">
    <name type="scientific">Oceaniferula spumae</name>
    <dbReference type="NCBI Taxonomy" id="2979115"/>
    <lineage>
        <taxon>Bacteria</taxon>
        <taxon>Pseudomonadati</taxon>
        <taxon>Verrucomicrobiota</taxon>
        <taxon>Verrucomicrobiia</taxon>
        <taxon>Verrucomicrobiales</taxon>
        <taxon>Verrucomicrobiaceae</taxon>
        <taxon>Oceaniferula</taxon>
    </lineage>
</organism>
<dbReference type="NCBIfam" id="TIGR02436">
    <property type="entry name" value="four helix bundle protein"/>
    <property type="match status" value="1"/>
</dbReference>
<dbReference type="Gene3D" id="1.20.1440.60">
    <property type="entry name" value="23S rRNA-intervening sequence"/>
    <property type="match status" value="1"/>
</dbReference>
<dbReference type="InterPro" id="IPR036583">
    <property type="entry name" value="23S_rRNA_IVS_sf"/>
</dbReference>
<dbReference type="KEGG" id="osu:NT6N_20300"/>
<protein>
    <submittedName>
        <fullName evidence="1">Four helix bundle protein</fullName>
    </submittedName>
</protein>
<evidence type="ECO:0000313" key="1">
    <source>
        <dbReference type="EMBL" id="BDS06990.1"/>
    </source>
</evidence>
<dbReference type="PANTHER" id="PTHR38471:SF2">
    <property type="entry name" value="FOUR HELIX BUNDLE PROTEIN"/>
    <property type="match status" value="1"/>
</dbReference>
<reference evidence="1" key="1">
    <citation type="submission" date="2024-07" db="EMBL/GenBank/DDBJ databases">
        <title>Complete genome sequence of Verrucomicrobiaceae bacterium NT6N.</title>
        <authorList>
            <person name="Huang C."/>
            <person name="Takami H."/>
            <person name="Hamasaki K."/>
        </authorList>
    </citation>
    <scope>NUCLEOTIDE SEQUENCE</scope>
    <source>
        <strain evidence="1">NT6N</strain>
    </source>
</reference>
<name>A0AAT9FLZ1_9BACT</name>